<dbReference type="EMBL" id="LR798457">
    <property type="protein sequence ID" value="CAB5238116.1"/>
    <property type="molecule type" value="Genomic_DNA"/>
</dbReference>
<dbReference type="EMBL" id="LR797358">
    <property type="protein sequence ID" value="CAB4205323.1"/>
    <property type="molecule type" value="Genomic_DNA"/>
</dbReference>
<evidence type="ECO:0000313" key="4">
    <source>
        <dbReference type="EMBL" id="CAB5238116.1"/>
    </source>
</evidence>
<evidence type="ECO:0000313" key="1">
    <source>
        <dbReference type="EMBL" id="CAB4168210.1"/>
    </source>
</evidence>
<accession>A0A6J5P8K6</accession>
<proteinExistence type="predicted"/>
<name>A0A6J5P8K6_9CAUD</name>
<dbReference type="EMBL" id="LR797223">
    <property type="protein sequence ID" value="CAB4195177.1"/>
    <property type="molecule type" value="Genomic_DNA"/>
</dbReference>
<gene>
    <name evidence="2" type="ORF">UFOVP1276_87</name>
    <name evidence="3" type="ORF">UFOVP1403_68</name>
    <name evidence="4" type="ORF">UFOVP1507_52</name>
    <name evidence="1" type="ORF">UFOVP875_29</name>
</gene>
<reference evidence="1" key="1">
    <citation type="submission" date="2020-04" db="EMBL/GenBank/DDBJ databases">
        <authorList>
            <person name="Chiriac C."/>
            <person name="Salcher M."/>
            <person name="Ghai R."/>
            <person name="Kavagutti S V."/>
        </authorList>
    </citation>
    <scope>NUCLEOTIDE SEQUENCE</scope>
</reference>
<sequence length="167" mass="16574">MGFATHLGPWLLGTVKNTTGTTAGTVRNMGATIVAQTYTASASVILATPAAQLMFALPAGAKIVRFGLEVNVALTGATNCGVTIGSSGTANLYMATVNTGTSAVQTSPATIAAATSGVYDSIGTTDVLVYGTFTAATADATAGTITVTVEYIVRDSDGAANPSATQQ</sequence>
<evidence type="ECO:0000313" key="3">
    <source>
        <dbReference type="EMBL" id="CAB4205323.1"/>
    </source>
</evidence>
<dbReference type="EMBL" id="LR796819">
    <property type="protein sequence ID" value="CAB4168210.1"/>
    <property type="molecule type" value="Genomic_DNA"/>
</dbReference>
<organism evidence="1">
    <name type="scientific">uncultured Caudovirales phage</name>
    <dbReference type="NCBI Taxonomy" id="2100421"/>
    <lineage>
        <taxon>Viruses</taxon>
        <taxon>Duplodnaviria</taxon>
        <taxon>Heunggongvirae</taxon>
        <taxon>Uroviricota</taxon>
        <taxon>Caudoviricetes</taxon>
        <taxon>Peduoviridae</taxon>
        <taxon>Maltschvirus</taxon>
        <taxon>Maltschvirus maltsch</taxon>
    </lineage>
</organism>
<protein>
    <submittedName>
        <fullName evidence="1">Uncharacterized protein</fullName>
    </submittedName>
</protein>
<evidence type="ECO:0000313" key="2">
    <source>
        <dbReference type="EMBL" id="CAB4195177.1"/>
    </source>
</evidence>